<reference evidence="1 2" key="1">
    <citation type="submission" date="2021-01" db="EMBL/GenBank/DDBJ databases">
        <title>Genomic Encyclopedia of Type Strains, Phase IV (KMG-IV): sequencing the most valuable type-strain genomes for metagenomic binning, comparative biology and taxonomic classification.</title>
        <authorList>
            <person name="Goeker M."/>
        </authorList>
    </citation>
    <scope>NUCLEOTIDE SEQUENCE [LARGE SCALE GENOMIC DNA]</scope>
    <source>
        <strain evidence="1 2">DSM 25890</strain>
    </source>
</reference>
<dbReference type="Proteomes" id="UP001314796">
    <property type="component" value="Unassembled WGS sequence"/>
</dbReference>
<evidence type="ECO:0008006" key="3">
    <source>
        <dbReference type="Google" id="ProtNLM"/>
    </source>
</evidence>
<sequence length="270" mass="31432">MLELNILDKQIPVSKLLEVLKYKEDDIVFAAGSLIEGIGNRHSDLDIFILTESLERFNEIECEYDFDQFKVTFTNAYGIGFDIEVWSKELLLEVISKINLIQFDTSTRTYNLLDLPNNNRIEDIMSLVHRFITGTALYNQDGFNSLLEKLNLDNYYRLMVRMSMNEVDNTIDDLIGNVDKKDFTNAVLVGRTVLVETLTTYLFSMKMSLDRPKWVYPKLRQLAETDDVAKKFMKKFDEITFVSLSNEKEFEKNAHKILDFTNLVLSKIEL</sequence>
<accession>A0ABS2NTA4</accession>
<dbReference type="EMBL" id="JAFBEE010000027">
    <property type="protein sequence ID" value="MBM7616199.1"/>
    <property type="molecule type" value="Genomic_DNA"/>
</dbReference>
<dbReference type="RefSeq" id="WP_204404176.1">
    <property type="nucleotide sequence ID" value="NZ_JAFBEE010000027.1"/>
</dbReference>
<evidence type="ECO:0000313" key="2">
    <source>
        <dbReference type="Proteomes" id="UP001314796"/>
    </source>
</evidence>
<protein>
    <recommendedName>
        <fullName evidence="3">Nucleotidyltransferase domain-containing protein</fullName>
    </recommendedName>
</protein>
<gene>
    <name evidence="1" type="ORF">JOC73_002781</name>
</gene>
<comment type="caution">
    <text evidence="1">The sequence shown here is derived from an EMBL/GenBank/DDBJ whole genome shotgun (WGS) entry which is preliminary data.</text>
</comment>
<evidence type="ECO:0000313" key="1">
    <source>
        <dbReference type="EMBL" id="MBM7616199.1"/>
    </source>
</evidence>
<name>A0ABS2NTA4_9FIRM</name>
<keyword evidence="2" id="KW-1185">Reference proteome</keyword>
<organism evidence="1 2">
    <name type="scientific">Alkaliphilus hydrothermalis</name>
    <dbReference type="NCBI Taxonomy" id="1482730"/>
    <lineage>
        <taxon>Bacteria</taxon>
        <taxon>Bacillati</taxon>
        <taxon>Bacillota</taxon>
        <taxon>Clostridia</taxon>
        <taxon>Peptostreptococcales</taxon>
        <taxon>Natronincolaceae</taxon>
        <taxon>Alkaliphilus</taxon>
    </lineage>
</organism>
<proteinExistence type="predicted"/>